<keyword evidence="4" id="KW-0804">Transcription</keyword>
<dbReference type="Proteomes" id="UP000639606">
    <property type="component" value="Unassembled WGS sequence"/>
</dbReference>
<dbReference type="SUPFAM" id="SSF46785">
    <property type="entry name" value="Winged helix' DNA-binding domain"/>
    <property type="match status" value="1"/>
</dbReference>
<gene>
    <name evidence="6" type="ORF">GCM10010185_29500</name>
</gene>
<evidence type="ECO:0000313" key="7">
    <source>
        <dbReference type="Proteomes" id="UP000639606"/>
    </source>
</evidence>
<dbReference type="FunFam" id="1.10.10.10:FF:000001">
    <property type="entry name" value="LysR family transcriptional regulator"/>
    <property type="match status" value="1"/>
</dbReference>
<evidence type="ECO:0000256" key="2">
    <source>
        <dbReference type="ARBA" id="ARBA00023015"/>
    </source>
</evidence>
<dbReference type="InterPro" id="IPR000847">
    <property type="entry name" value="LysR_HTH_N"/>
</dbReference>
<dbReference type="PROSITE" id="PS50931">
    <property type="entry name" value="HTH_LYSR"/>
    <property type="match status" value="1"/>
</dbReference>
<dbReference type="SUPFAM" id="SSF53850">
    <property type="entry name" value="Periplasmic binding protein-like II"/>
    <property type="match status" value="1"/>
</dbReference>
<keyword evidence="3" id="KW-0238">DNA-binding</keyword>
<dbReference type="Pfam" id="PF00126">
    <property type="entry name" value="HTH_1"/>
    <property type="match status" value="1"/>
</dbReference>
<dbReference type="InterPro" id="IPR005119">
    <property type="entry name" value="LysR_subst-bd"/>
</dbReference>
<keyword evidence="2" id="KW-0805">Transcription regulation</keyword>
<name>A0A918EEC1_9PSEU</name>
<evidence type="ECO:0000256" key="4">
    <source>
        <dbReference type="ARBA" id="ARBA00023163"/>
    </source>
</evidence>
<dbReference type="InterPro" id="IPR050950">
    <property type="entry name" value="HTH-type_LysR_regulators"/>
</dbReference>
<dbReference type="GO" id="GO:0005829">
    <property type="term" value="C:cytosol"/>
    <property type="evidence" value="ECO:0007669"/>
    <property type="project" value="TreeGrafter"/>
</dbReference>
<dbReference type="Pfam" id="PF03466">
    <property type="entry name" value="LysR_substrate"/>
    <property type="match status" value="1"/>
</dbReference>
<dbReference type="InterPro" id="IPR036390">
    <property type="entry name" value="WH_DNA-bd_sf"/>
</dbReference>
<proteinExistence type="inferred from homology"/>
<dbReference type="CDD" id="cd05466">
    <property type="entry name" value="PBP2_LTTR_substrate"/>
    <property type="match status" value="1"/>
</dbReference>
<comment type="similarity">
    <text evidence="1">Belongs to the LysR transcriptional regulatory family.</text>
</comment>
<sequence>MVHQRSLEAFLVLARELNFSRAAHMLHITQSTLSASIKKLEAELRTPLFARSTRSVSLTDAGAAFLPAARAAVEALEAARAVVDPSGELRGHLTVGMLNGLTLVDVPALTGDFHRRHPRVRLRLETSQRGAAGLVEDVKRSRVDVAFVSTDAADPQLRVVPIRKYHLRLAVAPDHPLAARRAVTLAEIADEPFVDMPLGFGHRTVVDRAFAQHSRIRDVLVETTDLTTIPDYVAHGLGVALLPLELATSGSRPLATLTISDADISWTLAIVMSATRPPSHLVTAFLDLVQRHIRPERPF</sequence>
<dbReference type="PRINTS" id="PR00039">
    <property type="entry name" value="HTHLYSR"/>
</dbReference>
<dbReference type="GO" id="GO:0003677">
    <property type="term" value="F:DNA binding"/>
    <property type="evidence" value="ECO:0007669"/>
    <property type="project" value="UniProtKB-KW"/>
</dbReference>
<protein>
    <submittedName>
        <fullName evidence="6">LysR family transcriptional regulator</fullName>
    </submittedName>
</protein>
<comment type="caution">
    <text evidence="6">The sequence shown here is derived from an EMBL/GenBank/DDBJ whole genome shotgun (WGS) entry which is preliminary data.</text>
</comment>
<dbReference type="PANTHER" id="PTHR30419:SF31">
    <property type="entry name" value="BLR3139 PROTEIN"/>
    <property type="match status" value="1"/>
</dbReference>
<dbReference type="Gene3D" id="1.10.10.10">
    <property type="entry name" value="Winged helix-like DNA-binding domain superfamily/Winged helix DNA-binding domain"/>
    <property type="match status" value="1"/>
</dbReference>
<reference evidence="6" key="2">
    <citation type="submission" date="2020-09" db="EMBL/GenBank/DDBJ databases">
        <authorList>
            <person name="Sun Q."/>
            <person name="Ohkuma M."/>
        </authorList>
    </citation>
    <scope>NUCLEOTIDE SEQUENCE</scope>
    <source>
        <strain evidence="6">JCM 3313</strain>
    </source>
</reference>
<evidence type="ECO:0000313" key="6">
    <source>
        <dbReference type="EMBL" id="GGP55070.1"/>
    </source>
</evidence>
<feature type="domain" description="HTH lysR-type" evidence="5">
    <location>
        <begin position="5"/>
        <end position="59"/>
    </location>
</feature>
<dbReference type="EMBL" id="BMRG01000004">
    <property type="protein sequence ID" value="GGP55070.1"/>
    <property type="molecule type" value="Genomic_DNA"/>
</dbReference>
<accession>A0A918EEC1</accession>
<dbReference type="InterPro" id="IPR036388">
    <property type="entry name" value="WH-like_DNA-bd_sf"/>
</dbReference>
<evidence type="ECO:0000259" key="5">
    <source>
        <dbReference type="PROSITE" id="PS50931"/>
    </source>
</evidence>
<organism evidence="6 7">
    <name type="scientific">Saccharothrix coeruleofusca</name>
    <dbReference type="NCBI Taxonomy" id="33919"/>
    <lineage>
        <taxon>Bacteria</taxon>
        <taxon>Bacillati</taxon>
        <taxon>Actinomycetota</taxon>
        <taxon>Actinomycetes</taxon>
        <taxon>Pseudonocardiales</taxon>
        <taxon>Pseudonocardiaceae</taxon>
        <taxon>Saccharothrix</taxon>
    </lineage>
</organism>
<dbReference type="Gene3D" id="3.40.190.290">
    <property type="match status" value="1"/>
</dbReference>
<reference evidence="6" key="1">
    <citation type="journal article" date="2014" name="Int. J. Syst. Evol. Microbiol.">
        <title>Complete genome sequence of Corynebacterium casei LMG S-19264T (=DSM 44701T), isolated from a smear-ripened cheese.</title>
        <authorList>
            <consortium name="US DOE Joint Genome Institute (JGI-PGF)"/>
            <person name="Walter F."/>
            <person name="Albersmeier A."/>
            <person name="Kalinowski J."/>
            <person name="Ruckert C."/>
        </authorList>
    </citation>
    <scope>NUCLEOTIDE SEQUENCE</scope>
    <source>
        <strain evidence="6">JCM 3313</strain>
    </source>
</reference>
<dbReference type="AlphaFoldDB" id="A0A918EEC1"/>
<dbReference type="GO" id="GO:0003700">
    <property type="term" value="F:DNA-binding transcription factor activity"/>
    <property type="evidence" value="ECO:0007669"/>
    <property type="project" value="InterPro"/>
</dbReference>
<evidence type="ECO:0000256" key="3">
    <source>
        <dbReference type="ARBA" id="ARBA00023125"/>
    </source>
</evidence>
<dbReference type="PANTHER" id="PTHR30419">
    <property type="entry name" value="HTH-TYPE TRANSCRIPTIONAL REGULATOR YBHD"/>
    <property type="match status" value="1"/>
</dbReference>
<keyword evidence="7" id="KW-1185">Reference proteome</keyword>
<evidence type="ECO:0000256" key="1">
    <source>
        <dbReference type="ARBA" id="ARBA00009437"/>
    </source>
</evidence>